<dbReference type="InterPro" id="IPR050278">
    <property type="entry name" value="Serine_Prot_S9B/DPPIV"/>
</dbReference>
<dbReference type="Proteomes" id="UP000298860">
    <property type="component" value="Unassembled WGS sequence"/>
</dbReference>
<accession>A0A4D4JC22</accession>
<keyword evidence="4" id="KW-1185">Reference proteome</keyword>
<dbReference type="AlphaFoldDB" id="A0A4D4JC22"/>
<dbReference type="Gene3D" id="2.140.10.30">
    <property type="entry name" value="Dipeptidylpeptidase IV, N-terminal domain"/>
    <property type="match status" value="1"/>
</dbReference>
<dbReference type="PANTHER" id="PTHR11731:SF193">
    <property type="entry name" value="DIPEPTIDYL PEPTIDASE 9"/>
    <property type="match status" value="1"/>
</dbReference>
<evidence type="ECO:0000313" key="4">
    <source>
        <dbReference type="Proteomes" id="UP000298860"/>
    </source>
</evidence>
<dbReference type="Gene3D" id="3.40.50.1820">
    <property type="entry name" value="alpha/beta hydrolase"/>
    <property type="match status" value="1"/>
</dbReference>
<dbReference type="SUPFAM" id="SSF53474">
    <property type="entry name" value="alpha/beta-Hydrolases"/>
    <property type="match status" value="1"/>
</dbReference>
<evidence type="ECO:0000313" key="3">
    <source>
        <dbReference type="EMBL" id="GDY31919.1"/>
    </source>
</evidence>
<dbReference type="SUPFAM" id="SSF82171">
    <property type="entry name" value="DPP6 N-terminal domain-like"/>
    <property type="match status" value="1"/>
</dbReference>
<comment type="caution">
    <text evidence="3">The sequence shown here is derived from an EMBL/GenBank/DDBJ whole genome shotgun (WGS) entry which is preliminary data.</text>
</comment>
<feature type="domain" description="Dipeptidylpeptidase IV N-terminal" evidence="2">
    <location>
        <begin position="124"/>
        <end position="393"/>
    </location>
</feature>
<evidence type="ECO:0000259" key="1">
    <source>
        <dbReference type="Pfam" id="PF00326"/>
    </source>
</evidence>
<dbReference type="InterPro" id="IPR029058">
    <property type="entry name" value="AB_hydrolase_fold"/>
</dbReference>
<name>A0A4D4JC22_9PSEU</name>
<dbReference type="PANTHER" id="PTHR11731">
    <property type="entry name" value="PROTEASE FAMILY S9B,C DIPEPTIDYL-PEPTIDASE IV-RELATED"/>
    <property type="match status" value="1"/>
</dbReference>
<gene>
    <name evidence="3" type="ORF">GTS_35520</name>
</gene>
<dbReference type="InterPro" id="IPR001375">
    <property type="entry name" value="Peptidase_S9_cat"/>
</dbReference>
<sequence>MLVRKGGGSARVTVVAIETSFPRQYARTQRFTLGAPRSFTVAPDGSRVVFLRSAGGTDRQTRLWSLDTATGEETCVADPGALLAGDGEDLPPEERAMRERRREGAGGIVGYATDNDVRVAAFTLSGRLFVADLLGGEVRALGTVTAAVDPRPDPTGSRVAYAAGGALRVIDVDGHADRPLVEPEHPDSSWGVAEFIAAEEMGRSRGFWWSQDGTRLLVTRVDEGPVRRWHIADPANPDAAPTSVAYPVAGTGNAVVRLAVVGLDGNWLDVTWDDAAFPYLADVHWSSGGAPLVTVQSRNQRTLRVLAVDPDTGATTLLAEDTDPHWVELVPGAPVWTPDGRLVRVVARDGAYRLLVGGEDWTGDGVQVRAVLDVSEHDVLVTASTGDPTEVRVLRVARGGATEVSDVDGVHTARRGGPVTVLSSSGMDWFGTRNRVLRDGEVVAEIASHAERPVVEPNVTLLTAGERWLRCALLLPTGYRPESGPLPVLLDPYGGPHAQRVLRARNAYLTSQWLADQGFAVLVADGRGTPGRGPDWDRAVAFDFAGATLEDQVDALHAVAAKHPELDTSRVAIRGWSYGGYLAALAVLRRPDVFHAAIAGAPVTDWRLYDTHYTERYLGHPDERPDVYDANSLLGDAAKLEQPLLLIHGLADDNVVAAHTLRLSAALLAAGRPHTVLPLSGVTHMTPQEQVAENLLLIQVNFLRGALGLP</sequence>
<dbReference type="Pfam" id="PF00326">
    <property type="entry name" value="Peptidase_S9"/>
    <property type="match status" value="1"/>
</dbReference>
<evidence type="ECO:0000259" key="2">
    <source>
        <dbReference type="Pfam" id="PF00930"/>
    </source>
</evidence>
<dbReference type="GO" id="GO:0008239">
    <property type="term" value="F:dipeptidyl-peptidase activity"/>
    <property type="evidence" value="ECO:0007669"/>
    <property type="project" value="TreeGrafter"/>
</dbReference>
<dbReference type="GO" id="GO:0008236">
    <property type="term" value="F:serine-type peptidase activity"/>
    <property type="evidence" value="ECO:0007669"/>
    <property type="project" value="InterPro"/>
</dbReference>
<protein>
    <submittedName>
        <fullName evidence="3">Peptidase</fullName>
    </submittedName>
</protein>
<organism evidence="3 4">
    <name type="scientific">Gandjariella thermophila</name>
    <dbReference type="NCBI Taxonomy" id="1931992"/>
    <lineage>
        <taxon>Bacteria</taxon>
        <taxon>Bacillati</taxon>
        <taxon>Actinomycetota</taxon>
        <taxon>Actinomycetes</taxon>
        <taxon>Pseudonocardiales</taxon>
        <taxon>Pseudonocardiaceae</taxon>
        <taxon>Gandjariella</taxon>
    </lineage>
</organism>
<feature type="domain" description="Peptidase S9 prolyl oligopeptidase catalytic" evidence="1">
    <location>
        <begin position="510"/>
        <end position="707"/>
    </location>
</feature>
<dbReference type="Pfam" id="PF00930">
    <property type="entry name" value="DPPIV_N"/>
    <property type="match status" value="1"/>
</dbReference>
<proteinExistence type="predicted"/>
<dbReference type="GO" id="GO:0006508">
    <property type="term" value="P:proteolysis"/>
    <property type="evidence" value="ECO:0007669"/>
    <property type="project" value="InterPro"/>
</dbReference>
<dbReference type="InterPro" id="IPR002469">
    <property type="entry name" value="Peptidase_S9B_N"/>
</dbReference>
<dbReference type="EMBL" id="BJFL01000019">
    <property type="protein sequence ID" value="GDY31919.1"/>
    <property type="molecule type" value="Genomic_DNA"/>
</dbReference>
<reference evidence="4" key="1">
    <citation type="submission" date="2019-04" db="EMBL/GenBank/DDBJ databases">
        <title>Draft genome sequence of Pseudonocardiaceae bacterium SL3-2-4.</title>
        <authorList>
            <person name="Ningsih F."/>
            <person name="Yokota A."/>
            <person name="Sakai Y."/>
            <person name="Nanatani K."/>
            <person name="Yabe S."/>
            <person name="Oetari A."/>
            <person name="Sjamsuridzal W."/>
        </authorList>
    </citation>
    <scope>NUCLEOTIDE SEQUENCE [LARGE SCALE GENOMIC DNA]</scope>
    <source>
        <strain evidence="4">SL3-2-4</strain>
    </source>
</reference>